<proteinExistence type="predicted"/>
<dbReference type="SUPFAM" id="SSF103473">
    <property type="entry name" value="MFS general substrate transporter"/>
    <property type="match status" value="1"/>
</dbReference>
<evidence type="ECO:0000256" key="2">
    <source>
        <dbReference type="ARBA" id="ARBA00022692"/>
    </source>
</evidence>
<feature type="transmembrane region" description="Helical" evidence="6">
    <location>
        <begin position="55"/>
        <end position="77"/>
    </location>
</feature>
<feature type="transmembrane region" description="Helical" evidence="6">
    <location>
        <begin position="257"/>
        <end position="274"/>
    </location>
</feature>
<feature type="transmembrane region" description="Helical" evidence="6">
    <location>
        <begin position="280"/>
        <end position="300"/>
    </location>
</feature>
<keyword evidence="2 6" id="KW-0812">Transmembrane</keyword>
<dbReference type="Proteomes" id="UP000028045">
    <property type="component" value="Unassembled WGS sequence"/>
</dbReference>
<feature type="transmembrane region" description="Helical" evidence="6">
    <location>
        <begin position="140"/>
        <end position="159"/>
    </location>
</feature>
<dbReference type="PANTHER" id="PTHR23502">
    <property type="entry name" value="MAJOR FACILITATOR SUPERFAMILY"/>
    <property type="match status" value="1"/>
</dbReference>
<evidence type="ECO:0000256" key="5">
    <source>
        <dbReference type="SAM" id="MobiDB-lite"/>
    </source>
</evidence>
<feature type="region of interest" description="Disordered" evidence="5">
    <location>
        <begin position="1"/>
        <end position="21"/>
    </location>
</feature>
<keyword evidence="3 6" id="KW-1133">Transmembrane helix</keyword>
<dbReference type="PANTHER" id="PTHR23502:SF64">
    <property type="entry name" value="TRANSPORTER, PUTATIVE (AFU_ORTHOLOGUE AFUA_3G11760)-RELATED"/>
    <property type="match status" value="1"/>
</dbReference>
<evidence type="ECO:0000256" key="4">
    <source>
        <dbReference type="ARBA" id="ARBA00023136"/>
    </source>
</evidence>
<dbReference type="EMBL" id="KL647832">
    <property type="protein sequence ID" value="KEY73564.1"/>
    <property type="molecule type" value="Genomic_DNA"/>
</dbReference>
<dbReference type="AlphaFoldDB" id="A0A084B7N5"/>
<dbReference type="Pfam" id="PF07690">
    <property type="entry name" value="MFS_1"/>
    <property type="match status" value="1"/>
</dbReference>
<keyword evidence="4 6" id="KW-0472">Membrane</keyword>
<name>A0A084B7N5_STACB</name>
<dbReference type="InterPro" id="IPR036259">
    <property type="entry name" value="MFS_trans_sf"/>
</dbReference>
<feature type="compositionally biased region" description="Polar residues" evidence="5">
    <location>
        <begin position="1"/>
        <end position="17"/>
    </location>
</feature>
<dbReference type="OrthoDB" id="3066029at2759"/>
<feature type="transmembrane region" description="Helical" evidence="6">
    <location>
        <begin position="113"/>
        <end position="134"/>
    </location>
</feature>
<protein>
    <recommendedName>
        <fullName evidence="9">Major facilitator superfamily (MFS) profile domain-containing protein</fullName>
    </recommendedName>
</protein>
<sequence length="391" mass="42728">MEMSTVVTHATAESPQSARLEGDIVESQPQNQDAESNRVYVPVYSRFSSTQKRSITAFLAFCGLLATISTTSVLAAIPEIVATFQTTAPIISVSNAVYLALMGTERATSLGWFLSGTMVGPAFGPVLGGLIVTYTSWRVIFWLQTALGGVAAMLAYFILPETHLNVRVAELKGKGLVMASFVLWKRVNPVGIFKLYGHRNLLCVLTTPLQSGMLYISPGVGYLIGTLIGGRWADRTVLVWATKRGYRLPEDRLRSSLPFLGVLLPGSMLIYGWMVDQRIGGIPVPVICMFLQGLAQLAAFPSLNTYILDVMQDRSGEASVGGWRGWGPDRTIRRIRFGTRESVSDIAEPEPASEAEPKSPSRLILLAYGWRYRTGYLGCGAWWDGFASNTV</sequence>
<accession>A0A084B7N5</accession>
<dbReference type="HOGENOM" id="CLU_008455_8_0_1"/>
<evidence type="ECO:0000313" key="7">
    <source>
        <dbReference type="EMBL" id="KEY73564.1"/>
    </source>
</evidence>
<dbReference type="GO" id="GO:0005886">
    <property type="term" value="C:plasma membrane"/>
    <property type="evidence" value="ECO:0007669"/>
    <property type="project" value="TreeGrafter"/>
</dbReference>
<evidence type="ECO:0000256" key="3">
    <source>
        <dbReference type="ARBA" id="ARBA00022989"/>
    </source>
</evidence>
<keyword evidence="8" id="KW-1185">Reference proteome</keyword>
<dbReference type="Gene3D" id="1.20.1250.20">
    <property type="entry name" value="MFS general substrate transporter like domains"/>
    <property type="match status" value="1"/>
</dbReference>
<evidence type="ECO:0000256" key="6">
    <source>
        <dbReference type="SAM" id="Phobius"/>
    </source>
</evidence>
<evidence type="ECO:0008006" key="9">
    <source>
        <dbReference type="Google" id="ProtNLM"/>
    </source>
</evidence>
<dbReference type="InterPro" id="IPR011701">
    <property type="entry name" value="MFS"/>
</dbReference>
<evidence type="ECO:0000256" key="1">
    <source>
        <dbReference type="ARBA" id="ARBA00004141"/>
    </source>
</evidence>
<reference evidence="7 8" key="1">
    <citation type="journal article" date="2014" name="BMC Genomics">
        <title>Comparative genome sequencing reveals chemotype-specific gene clusters in the toxigenic black mold Stachybotrys.</title>
        <authorList>
            <person name="Semeiks J."/>
            <person name="Borek D."/>
            <person name="Otwinowski Z."/>
            <person name="Grishin N.V."/>
        </authorList>
    </citation>
    <scope>NUCLEOTIDE SEQUENCE [LARGE SCALE GENOMIC DNA]</scope>
    <source>
        <strain evidence="8">CBS 109288 / IBT 7711</strain>
    </source>
</reference>
<evidence type="ECO:0000313" key="8">
    <source>
        <dbReference type="Proteomes" id="UP000028045"/>
    </source>
</evidence>
<dbReference type="GO" id="GO:0022857">
    <property type="term" value="F:transmembrane transporter activity"/>
    <property type="evidence" value="ECO:0007669"/>
    <property type="project" value="InterPro"/>
</dbReference>
<comment type="subcellular location">
    <subcellularLocation>
        <location evidence="1">Membrane</location>
        <topology evidence="1">Multi-pass membrane protein</topology>
    </subcellularLocation>
</comment>
<gene>
    <name evidence="7" type="ORF">S7711_09824</name>
</gene>
<organism evidence="7 8">
    <name type="scientific">Stachybotrys chartarum (strain CBS 109288 / IBT 7711)</name>
    <name type="common">Toxic black mold</name>
    <name type="synonym">Stilbospora chartarum</name>
    <dbReference type="NCBI Taxonomy" id="1280523"/>
    <lineage>
        <taxon>Eukaryota</taxon>
        <taxon>Fungi</taxon>
        <taxon>Dikarya</taxon>
        <taxon>Ascomycota</taxon>
        <taxon>Pezizomycotina</taxon>
        <taxon>Sordariomycetes</taxon>
        <taxon>Hypocreomycetidae</taxon>
        <taxon>Hypocreales</taxon>
        <taxon>Stachybotryaceae</taxon>
        <taxon>Stachybotrys</taxon>
    </lineage>
</organism>